<keyword evidence="2" id="KW-1185">Reference proteome</keyword>
<evidence type="ECO:0000313" key="1">
    <source>
        <dbReference type="EMBL" id="GAA3821343.1"/>
    </source>
</evidence>
<comment type="caution">
    <text evidence="1">The sequence shown here is derived from an EMBL/GenBank/DDBJ whole genome shotgun (WGS) entry which is preliminary data.</text>
</comment>
<reference evidence="2" key="1">
    <citation type="journal article" date="2019" name="Int. J. Syst. Evol. Microbiol.">
        <title>The Global Catalogue of Microorganisms (GCM) 10K type strain sequencing project: providing services to taxonomists for standard genome sequencing and annotation.</title>
        <authorList>
            <consortium name="The Broad Institute Genomics Platform"/>
            <consortium name="The Broad Institute Genome Sequencing Center for Infectious Disease"/>
            <person name="Wu L."/>
            <person name="Ma J."/>
        </authorList>
    </citation>
    <scope>NUCLEOTIDE SEQUENCE [LARGE SCALE GENOMIC DNA]</scope>
    <source>
        <strain evidence="2">JCM 16908</strain>
    </source>
</reference>
<sequence>MRKQPNASEVAARSTFGEAGCEISAAVEPVVALRLGVQVEVQAAADGSVNGEGMLLCSRQPCPRRTMRGRSPGR</sequence>
<gene>
    <name evidence="1" type="ORF">GCM10022226_47050</name>
</gene>
<protein>
    <submittedName>
        <fullName evidence="1">Uncharacterized protein</fullName>
    </submittedName>
</protein>
<accession>A0ABP7IL94</accession>
<name>A0ABP7IL94_9ACTN</name>
<dbReference type="Proteomes" id="UP001500888">
    <property type="component" value="Unassembled WGS sequence"/>
</dbReference>
<proteinExistence type="predicted"/>
<dbReference type="EMBL" id="BAAAZR010000014">
    <property type="protein sequence ID" value="GAA3821343.1"/>
    <property type="molecule type" value="Genomic_DNA"/>
</dbReference>
<organism evidence="1 2">
    <name type="scientific">Sphaerisporangium flaviroseum</name>
    <dbReference type="NCBI Taxonomy" id="509199"/>
    <lineage>
        <taxon>Bacteria</taxon>
        <taxon>Bacillati</taxon>
        <taxon>Actinomycetota</taxon>
        <taxon>Actinomycetes</taxon>
        <taxon>Streptosporangiales</taxon>
        <taxon>Streptosporangiaceae</taxon>
        <taxon>Sphaerisporangium</taxon>
    </lineage>
</organism>
<evidence type="ECO:0000313" key="2">
    <source>
        <dbReference type="Proteomes" id="UP001500888"/>
    </source>
</evidence>